<dbReference type="SUPFAM" id="SSF50156">
    <property type="entry name" value="PDZ domain-like"/>
    <property type="match status" value="1"/>
</dbReference>
<protein>
    <recommendedName>
        <fullName evidence="5">PDZ domain-containing protein</fullName>
    </recommendedName>
</protein>
<feature type="transmembrane region" description="Helical" evidence="2">
    <location>
        <begin position="217"/>
        <end position="237"/>
    </location>
</feature>
<feature type="compositionally biased region" description="Polar residues" evidence="1">
    <location>
        <begin position="29"/>
        <end position="44"/>
    </location>
</feature>
<proteinExistence type="predicted"/>
<dbReference type="InterPro" id="IPR036034">
    <property type="entry name" value="PDZ_sf"/>
</dbReference>
<dbReference type="PANTHER" id="PTHR38909">
    <property type="entry name" value="G PROTEIN GAMMA DOMAIN-CONTAINING PROTEIN"/>
    <property type="match status" value="1"/>
</dbReference>
<evidence type="ECO:0000256" key="1">
    <source>
        <dbReference type="SAM" id="MobiDB-lite"/>
    </source>
</evidence>
<accession>A0ABD3MGT1</accession>
<organism evidence="3 4">
    <name type="scientific">Discostella pseudostelligera</name>
    <dbReference type="NCBI Taxonomy" id="259834"/>
    <lineage>
        <taxon>Eukaryota</taxon>
        <taxon>Sar</taxon>
        <taxon>Stramenopiles</taxon>
        <taxon>Ochrophyta</taxon>
        <taxon>Bacillariophyta</taxon>
        <taxon>Coscinodiscophyceae</taxon>
        <taxon>Thalassiosirophycidae</taxon>
        <taxon>Stephanodiscales</taxon>
        <taxon>Stephanodiscaceae</taxon>
        <taxon>Discostella</taxon>
    </lineage>
</organism>
<evidence type="ECO:0008006" key="5">
    <source>
        <dbReference type="Google" id="ProtNLM"/>
    </source>
</evidence>
<keyword evidence="2" id="KW-0472">Membrane</keyword>
<keyword evidence="2" id="KW-0812">Transmembrane</keyword>
<dbReference type="Proteomes" id="UP001530293">
    <property type="component" value="Unassembled WGS sequence"/>
</dbReference>
<feature type="region of interest" description="Disordered" evidence="1">
    <location>
        <begin position="1"/>
        <end position="44"/>
    </location>
</feature>
<feature type="region of interest" description="Disordered" evidence="1">
    <location>
        <begin position="430"/>
        <end position="460"/>
    </location>
</feature>
<dbReference type="AlphaFoldDB" id="A0ABD3MGT1"/>
<sequence>MTATPTLSKIDEKLSNSPAESVSRLPSMEPTTISPVRSSSSNAPTTDLFSSKVRIIFDGVTELMDNETTVVLENVTLSFLNEQFIGVLEVNDVNVLSQSVGSRNVRVLNGRRLSKIGSSVDKSALRSLAESSSPPALSVELSVDGIVSNWTAPNEANVSGDSISTALSHEISSNYEEFMSELSDESGFFSSASPHTPSSAVSSSEASSEINKPNHKIVIIFGAVVAFVALVGSKIYMERKSGTKRRRRYDEDIKEEEFAYDLSRVTKSGDNFIGDESCPSVEKEDEEMATYDGGCVCLEPMNMKVPKKEKVDARMTSLLDQVESAETEPQQNEVSALDLSPQHLKAAIKRKEKNIYVFTDNQAPKKNAKFPDDNMIEIQHSVSSLSNPSHIEEPFTPSPRYGYLGDRFNHTSVEKMIGDQYDTRVIMTPFTPKGNGSSTPSHRMNYSFSSPTSTPRKSASHQDKLYYVYAPSGPLGTIIDTTPEGPMIHSLKPNSQLLGLVDPGDLIVGLDGVDTRNMTAATFTRLMAKRSQGERKITLMKGSAPLSPTPSSPR</sequence>
<name>A0ABD3MGT1_9STRA</name>
<evidence type="ECO:0000313" key="3">
    <source>
        <dbReference type="EMBL" id="KAL3759750.1"/>
    </source>
</evidence>
<dbReference type="PANTHER" id="PTHR38909:SF1">
    <property type="entry name" value="G PROTEIN GAMMA DOMAIN-CONTAINING PROTEIN"/>
    <property type="match status" value="1"/>
</dbReference>
<keyword evidence="4" id="KW-1185">Reference proteome</keyword>
<reference evidence="3 4" key="1">
    <citation type="submission" date="2024-10" db="EMBL/GenBank/DDBJ databases">
        <title>Updated reference genomes for cyclostephanoid diatoms.</title>
        <authorList>
            <person name="Roberts W.R."/>
            <person name="Alverson A.J."/>
        </authorList>
    </citation>
    <scope>NUCLEOTIDE SEQUENCE [LARGE SCALE GENOMIC DNA]</scope>
    <source>
        <strain evidence="3 4">AJA232-27</strain>
    </source>
</reference>
<comment type="caution">
    <text evidence="3">The sequence shown here is derived from an EMBL/GenBank/DDBJ whole genome shotgun (WGS) entry which is preliminary data.</text>
</comment>
<keyword evidence="2" id="KW-1133">Transmembrane helix</keyword>
<gene>
    <name evidence="3" type="ORF">ACHAWU_008244</name>
</gene>
<feature type="compositionally biased region" description="Polar residues" evidence="1">
    <location>
        <begin position="434"/>
        <end position="457"/>
    </location>
</feature>
<evidence type="ECO:0000313" key="4">
    <source>
        <dbReference type="Proteomes" id="UP001530293"/>
    </source>
</evidence>
<feature type="region of interest" description="Disordered" evidence="1">
    <location>
        <begin position="535"/>
        <end position="554"/>
    </location>
</feature>
<dbReference type="EMBL" id="JALLBG020000197">
    <property type="protein sequence ID" value="KAL3759750.1"/>
    <property type="molecule type" value="Genomic_DNA"/>
</dbReference>
<evidence type="ECO:0000256" key="2">
    <source>
        <dbReference type="SAM" id="Phobius"/>
    </source>
</evidence>